<dbReference type="AlphaFoldDB" id="A0A9P1HDE4"/>
<feature type="compositionally biased region" description="Polar residues" evidence="1">
    <location>
        <begin position="64"/>
        <end position="86"/>
    </location>
</feature>
<organism evidence="2 3">
    <name type="scientific">Parascedosporium putredinis</name>
    <dbReference type="NCBI Taxonomy" id="1442378"/>
    <lineage>
        <taxon>Eukaryota</taxon>
        <taxon>Fungi</taxon>
        <taxon>Dikarya</taxon>
        <taxon>Ascomycota</taxon>
        <taxon>Pezizomycotina</taxon>
        <taxon>Sordariomycetes</taxon>
        <taxon>Hypocreomycetidae</taxon>
        <taxon>Microascales</taxon>
        <taxon>Microascaceae</taxon>
        <taxon>Parascedosporium</taxon>
    </lineage>
</organism>
<feature type="region of interest" description="Disordered" evidence="1">
    <location>
        <begin position="1"/>
        <end position="86"/>
    </location>
</feature>
<feature type="region of interest" description="Disordered" evidence="1">
    <location>
        <begin position="628"/>
        <end position="688"/>
    </location>
</feature>
<dbReference type="PANTHER" id="PTHR28089:SF1">
    <property type="entry name" value="PROTEIN ZDS1-RELATED"/>
    <property type="match status" value="1"/>
</dbReference>
<name>A0A9P1HDE4_9PEZI</name>
<feature type="compositionally biased region" description="Basic and acidic residues" evidence="1">
    <location>
        <begin position="560"/>
        <end position="575"/>
    </location>
</feature>
<evidence type="ECO:0000313" key="2">
    <source>
        <dbReference type="EMBL" id="CAI4220013.1"/>
    </source>
</evidence>
<feature type="compositionally biased region" description="Basic and acidic residues" evidence="1">
    <location>
        <begin position="653"/>
        <end position="667"/>
    </location>
</feature>
<dbReference type="GO" id="GO:0030010">
    <property type="term" value="P:establishment of cell polarity"/>
    <property type="evidence" value="ECO:0007669"/>
    <property type="project" value="TreeGrafter"/>
</dbReference>
<feature type="compositionally biased region" description="Polar residues" evidence="1">
    <location>
        <begin position="313"/>
        <end position="346"/>
    </location>
</feature>
<feature type="compositionally biased region" description="Basic and acidic residues" evidence="1">
    <location>
        <begin position="675"/>
        <end position="688"/>
    </location>
</feature>
<feature type="compositionally biased region" description="Basic and acidic residues" evidence="1">
    <location>
        <begin position="472"/>
        <end position="490"/>
    </location>
</feature>
<dbReference type="GO" id="GO:0010971">
    <property type="term" value="P:positive regulation of G2/M transition of mitotic cell cycle"/>
    <property type="evidence" value="ECO:0007669"/>
    <property type="project" value="TreeGrafter"/>
</dbReference>
<feature type="region of interest" description="Disordered" evidence="1">
    <location>
        <begin position="520"/>
        <end position="598"/>
    </location>
</feature>
<dbReference type="Proteomes" id="UP000838763">
    <property type="component" value="Unassembled WGS sequence"/>
</dbReference>
<evidence type="ECO:0000256" key="1">
    <source>
        <dbReference type="SAM" id="MobiDB-lite"/>
    </source>
</evidence>
<accession>A0A9P1HDE4</accession>
<sequence>MTSSRPNQASASFSNRRGHSNKLSISDPSHHVTEAIGTLYDDEEDDSPIEQPLRPGIGSRPLSFMQSPTKSKSADPATSQFPLTNIDNPNDIALELSNLQALRRMSMDVGNNNDPDLLPFSGMSLMAMPSIAPSGGDDEADPSRLLWVPARVHPELAPMEFKRKKSMLSRQIDPSGTSGGVGYVDGAERLGRQASQTGRLTPELTIDELVKDPSKVVQKLTQDSMQEIGPDSSIEDMPILPIAPGGGLRRSTRTTYRKGGSLRGDRLPFSKRIASRQAEADAAGDNSPLPAPGAPLGHGLSRTQSEPVPENFSRPNRSLKRQQNLPQDSLAGSNTTTEATSPTNDSYPDRDAPPDGAAAIPQIVETPPEENITAAHAQRFPQRSSSQKAGAQILPQTQPQHEAAIPEEPPRDQASARAVRDKLRHPPKRPHRKPLPKQQPKPRPGIWALKTRREKEDDANNTAPSKSSWKWFKGDDKKKKDDDHKKSKTKAFVEKAQDNVRLDVIQTSIENAVTKGRESLLIDRESPDNRLDEERKRQSNRKSDSKRRKTMQIPVSPQQRRLEEERRRREQEKQYLAEQQQQQQQQQQQHMQGGHDSIDRYTFDYHRDANQAQYGEAHAADESVDYMDDTHIYDYDEHDDSNDPKNNGNGFSGHDDYGQQPSGDKDYYSYGRQHNGGDGRDGRGGDMW</sequence>
<dbReference type="PANTHER" id="PTHR28089">
    <property type="entry name" value="PROTEIN ZDS1-RELATED"/>
    <property type="match status" value="1"/>
</dbReference>
<dbReference type="InterPro" id="IPR040206">
    <property type="entry name" value="Zds1/2"/>
</dbReference>
<reference evidence="2" key="1">
    <citation type="submission" date="2022-11" db="EMBL/GenBank/DDBJ databases">
        <authorList>
            <person name="Scott C."/>
            <person name="Bruce N."/>
        </authorList>
    </citation>
    <scope>NUCLEOTIDE SEQUENCE</scope>
</reference>
<feature type="region of interest" description="Disordered" evidence="1">
    <location>
        <begin position="227"/>
        <end position="490"/>
    </location>
</feature>
<proteinExistence type="predicted"/>
<gene>
    <name evidence="2" type="ORF">PPNO1_LOCUS9553</name>
</gene>
<feature type="compositionally biased region" description="Polar residues" evidence="1">
    <location>
        <begin position="1"/>
        <end position="27"/>
    </location>
</feature>
<protein>
    <submittedName>
        <fullName evidence="2">Uncharacterized protein</fullName>
    </submittedName>
</protein>
<comment type="caution">
    <text evidence="2">The sequence shown here is derived from an EMBL/GenBank/DDBJ whole genome shotgun (WGS) entry which is preliminary data.</text>
</comment>
<feature type="compositionally biased region" description="Basic residues" evidence="1">
    <location>
        <begin position="422"/>
        <end position="435"/>
    </location>
</feature>
<feature type="compositionally biased region" description="Polar residues" evidence="1">
    <location>
        <begin position="381"/>
        <end position="400"/>
    </location>
</feature>
<evidence type="ECO:0000313" key="3">
    <source>
        <dbReference type="Proteomes" id="UP000838763"/>
    </source>
</evidence>
<feature type="compositionally biased region" description="Low complexity" evidence="1">
    <location>
        <begin position="579"/>
        <end position="589"/>
    </location>
</feature>
<dbReference type="OrthoDB" id="5589766at2759"/>
<keyword evidence="3" id="KW-1185">Reference proteome</keyword>
<feature type="compositionally biased region" description="Basic and acidic residues" evidence="1">
    <location>
        <begin position="520"/>
        <end position="543"/>
    </location>
</feature>
<dbReference type="GO" id="GO:0005737">
    <property type="term" value="C:cytoplasm"/>
    <property type="evidence" value="ECO:0007669"/>
    <property type="project" value="TreeGrafter"/>
</dbReference>
<dbReference type="EMBL" id="CALLCH030000021">
    <property type="protein sequence ID" value="CAI4220013.1"/>
    <property type="molecule type" value="Genomic_DNA"/>
</dbReference>